<comment type="PTM">
    <text evidence="4 6">Covalently binds the prosthetic group of malonate decarboxylase.</text>
</comment>
<organism evidence="7 8">
    <name type="scientific">Bradyrhizobium stylosanthis</name>
    <dbReference type="NCBI Taxonomy" id="1803665"/>
    <lineage>
        <taxon>Bacteria</taxon>
        <taxon>Pseudomonadati</taxon>
        <taxon>Pseudomonadota</taxon>
        <taxon>Alphaproteobacteria</taxon>
        <taxon>Hyphomicrobiales</taxon>
        <taxon>Nitrobacteraceae</taxon>
        <taxon>Bradyrhizobium</taxon>
    </lineage>
</organism>
<keyword evidence="3 4" id="KW-0597">Phosphoprotein</keyword>
<comment type="similarity">
    <text evidence="4">Belongs to the MdcC family.</text>
</comment>
<evidence type="ECO:0000313" key="8">
    <source>
        <dbReference type="Proteomes" id="UP000319949"/>
    </source>
</evidence>
<evidence type="ECO:0000256" key="6">
    <source>
        <dbReference type="PIRSR" id="PIRSR609662-50"/>
    </source>
</evidence>
<dbReference type="NCBIfam" id="TIGR03130">
    <property type="entry name" value="malonate_delta"/>
    <property type="match status" value="1"/>
</dbReference>
<dbReference type="EMBL" id="VITK01000005">
    <property type="protein sequence ID" value="TWA98858.1"/>
    <property type="molecule type" value="Genomic_DNA"/>
</dbReference>
<dbReference type="AlphaFoldDB" id="A0A560DP24"/>
<comment type="caution">
    <text evidence="7">The sequence shown here is derived from an EMBL/GenBank/DDBJ whole genome shotgun (WGS) entry which is preliminary data.</text>
</comment>
<evidence type="ECO:0000256" key="1">
    <source>
        <dbReference type="ARBA" id="ARBA00004496"/>
    </source>
</evidence>
<dbReference type="RefSeq" id="WP_063690174.1">
    <property type="nucleotide sequence ID" value="NZ_LVEM01000003.1"/>
</dbReference>
<keyword evidence="8" id="KW-1185">Reference proteome</keyword>
<dbReference type="HAMAP" id="MF_00710">
    <property type="entry name" value="Malonate_deCO2ase_dsu"/>
    <property type="match status" value="1"/>
</dbReference>
<comment type="function">
    <text evidence="4">Subunit of malonate decarboxylase, it is an acyl carrier protein to which acetyl and malonyl thioester residues are bound via a 2'-(5''-phosphoribosyl)-3'-dephospho-CoA prosthetic group and turn over during the catalytic mechanism.</text>
</comment>
<evidence type="ECO:0000256" key="3">
    <source>
        <dbReference type="ARBA" id="ARBA00022553"/>
    </source>
</evidence>
<feature type="modified residue" description="O-(phosphoribosyl dephospho-coenzyme A)serine" evidence="4 6">
    <location>
        <position position="28"/>
    </location>
</feature>
<dbReference type="OrthoDB" id="120290at2"/>
<protein>
    <recommendedName>
        <fullName evidence="4 5">Malonate decarboxylase acyl carrier protein</fullName>
    </recommendedName>
    <alternativeName>
        <fullName evidence="4">Malonate decarboxylase subunit delta</fullName>
    </alternativeName>
</protein>
<dbReference type="GO" id="GO:0000036">
    <property type="term" value="F:acyl carrier activity"/>
    <property type="evidence" value="ECO:0007669"/>
    <property type="project" value="UniProtKB-UniRule"/>
</dbReference>
<evidence type="ECO:0000256" key="4">
    <source>
        <dbReference type="HAMAP-Rule" id="MF_00710"/>
    </source>
</evidence>
<dbReference type="Proteomes" id="UP000319949">
    <property type="component" value="Unassembled WGS sequence"/>
</dbReference>
<dbReference type="STRING" id="1803665.GCA_001641335_05328"/>
<dbReference type="InterPro" id="IPR009662">
    <property type="entry name" value="Malonate_deCO2ase_dsu"/>
</dbReference>
<dbReference type="GO" id="GO:0005737">
    <property type="term" value="C:cytoplasm"/>
    <property type="evidence" value="ECO:0007669"/>
    <property type="project" value="UniProtKB-SubCell"/>
</dbReference>
<dbReference type="Pfam" id="PF06857">
    <property type="entry name" value="ACP"/>
    <property type="match status" value="1"/>
</dbReference>
<reference evidence="7 8" key="1">
    <citation type="submission" date="2019-06" db="EMBL/GenBank/DDBJ databases">
        <title>Genomic Encyclopedia of Type Strains, Phase IV (KMG-V): Genome sequencing to study the core and pangenomes of soil and plant-associated prokaryotes.</title>
        <authorList>
            <person name="Whitman W."/>
        </authorList>
    </citation>
    <scope>NUCLEOTIDE SEQUENCE [LARGE SCALE GENOMIC DNA]</scope>
    <source>
        <strain evidence="7 8">BR 510</strain>
    </source>
</reference>
<comment type="subcellular location">
    <subcellularLocation>
        <location evidence="1 4">Cytoplasm</location>
    </subcellularLocation>
</comment>
<evidence type="ECO:0000313" key="7">
    <source>
        <dbReference type="EMBL" id="TWA98858.1"/>
    </source>
</evidence>
<accession>A0A560DP24</accession>
<sequence>MEDLRFEHSVSARAGGSRTSAIVGVVASGNLEVLVERVLPDTECAIDIKTAAIGFGEVWTAVIGDFVERHSPGGLRFSINDGGARPDTVSLRLAQAVRLIAENGQ</sequence>
<keyword evidence="2 4" id="KW-0963">Cytoplasm</keyword>
<dbReference type="InterPro" id="IPR023439">
    <property type="entry name" value="Mal_deCO2ase/Cit_lyase_ACP"/>
</dbReference>
<evidence type="ECO:0000256" key="5">
    <source>
        <dbReference type="NCBIfam" id="TIGR03130"/>
    </source>
</evidence>
<name>A0A560DP24_9BRAD</name>
<proteinExistence type="inferred from homology"/>
<gene>
    <name evidence="4" type="primary">mdcC</name>
    <name evidence="7" type="ORF">FBZ96_105536</name>
</gene>
<evidence type="ECO:0000256" key="2">
    <source>
        <dbReference type="ARBA" id="ARBA00022490"/>
    </source>
</evidence>